<evidence type="ECO:0000313" key="15">
    <source>
        <dbReference type="EMBL" id="QFR52718.1"/>
    </source>
</evidence>
<evidence type="ECO:0000256" key="5">
    <source>
        <dbReference type="ARBA" id="ARBA00022692"/>
    </source>
</evidence>
<evidence type="ECO:0000256" key="10">
    <source>
        <dbReference type="ARBA" id="ARBA00023136"/>
    </source>
</evidence>
<keyword evidence="10 13" id="KW-0472">Membrane</keyword>
<dbReference type="PANTHER" id="PTHR39937:SF1">
    <property type="entry name" value="ATP SYNTHASE PROTEIN 8"/>
    <property type="match status" value="1"/>
</dbReference>
<gene>
    <name evidence="18" type="primary">ATP8</name>
</gene>
<dbReference type="GO" id="GO:0031966">
    <property type="term" value="C:mitochondrial membrane"/>
    <property type="evidence" value="ECO:0007669"/>
    <property type="project" value="UniProtKB-SubCell"/>
</dbReference>
<dbReference type="EMBL" id="MH157266">
    <property type="protein sequence ID" value="QFR52731.1"/>
    <property type="molecule type" value="Genomic_DNA"/>
</dbReference>
<dbReference type="InterPro" id="IPR050635">
    <property type="entry name" value="ATPase_protein_8"/>
</dbReference>
<evidence type="ECO:0000256" key="12">
    <source>
        <dbReference type="RuleBase" id="RU003661"/>
    </source>
</evidence>
<evidence type="ECO:0000256" key="11">
    <source>
        <dbReference type="ARBA" id="ARBA00023310"/>
    </source>
</evidence>
<keyword evidence="3 12" id="KW-0813">Transport</keyword>
<keyword evidence="6 12" id="KW-0375">Hydrogen ion transport</keyword>
<keyword evidence="5 12" id="KW-0812">Transmembrane</keyword>
<evidence type="ECO:0000256" key="4">
    <source>
        <dbReference type="ARBA" id="ARBA00022547"/>
    </source>
</evidence>
<dbReference type="EMBL" id="MH157268">
    <property type="protein sequence ID" value="QFR52757.1"/>
    <property type="molecule type" value="Genomic_DNA"/>
</dbReference>
<keyword evidence="8 12" id="KW-0406">Ion transport</keyword>
<dbReference type="GO" id="GO:0015078">
    <property type="term" value="F:proton transmembrane transporter activity"/>
    <property type="evidence" value="ECO:0007669"/>
    <property type="project" value="InterPro"/>
</dbReference>
<dbReference type="Pfam" id="PF00895">
    <property type="entry name" value="ATP-synt_8"/>
    <property type="match status" value="1"/>
</dbReference>
<reference evidence="18" key="1">
    <citation type="journal article" date="2019" name="PLoS ONE">
        <title>Fixation of genetic variation and optimization of gene expression: the speed of evolution in isolated lizard populations undergoing Reverse Island Syndrome.</title>
        <authorList>
            <person name="Buglione M."/>
            <person name="Petrelli S."/>
            <person name="Maselli V."/>
            <person name="Trapanese M."/>
            <person name="Fulgione D."/>
        </authorList>
    </citation>
    <scope>NUCLEOTIDE SEQUENCE</scope>
    <source>
        <strain evidence="15">2</strain>
        <strain evidence="16">3</strain>
        <strain evidence="17">4</strain>
        <strain evidence="18">5</strain>
        <tissue evidence="14">Muscle</tissue>
    </source>
</reference>
<dbReference type="GO" id="GO:0045259">
    <property type="term" value="C:proton-transporting ATP synthase complex"/>
    <property type="evidence" value="ECO:0007669"/>
    <property type="project" value="UniProtKB-KW"/>
</dbReference>
<dbReference type="EMBL" id="MH046197">
    <property type="protein sequence ID" value="AZZ06872.1"/>
    <property type="molecule type" value="Genomic_DNA"/>
</dbReference>
<dbReference type="AlphaFoldDB" id="A0A5P8PAK4"/>
<organism evidence="18">
    <name type="scientific">Podarcis siculus</name>
    <name type="common">Italian wall lizard</name>
    <dbReference type="NCBI Taxonomy" id="65484"/>
    <lineage>
        <taxon>Eukaryota</taxon>
        <taxon>Metazoa</taxon>
        <taxon>Chordata</taxon>
        <taxon>Craniata</taxon>
        <taxon>Vertebrata</taxon>
        <taxon>Euteleostomi</taxon>
        <taxon>Lepidosauria</taxon>
        <taxon>Squamata</taxon>
        <taxon>Bifurcata</taxon>
        <taxon>Unidentata</taxon>
        <taxon>Episquamata</taxon>
        <taxon>Laterata</taxon>
        <taxon>Lacertibaenia</taxon>
        <taxon>Lacertidae</taxon>
        <taxon>Podarcis</taxon>
    </lineage>
</organism>
<dbReference type="GO" id="GO:0015986">
    <property type="term" value="P:proton motive force-driven ATP synthesis"/>
    <property type="evidence" value="ECO:0007669"/>
    <property type="project" value="InterPro"/>
</dbReference>
<evidence type="ECO:0000256" key="2">
    <source>
        <dbReference type="ARBA" id="ARBA00008892"/>
    </source>
</evidence>
<evidence type="ECO:0000256" key="1">
    <source>
        <dbReference type="ARBA" id="ARBA00004304"/>
    </source>
</evidence>
<comment type="subcellular location">
    <subcellularLocation>
        <location evidence="1 12">Mitochondrion membrane</location>
        <topology evidence="1 12">Single-pass membrane protein</topology>
    </subcellularLocation>
</comment>
<evidence type="ECO:0000313" key="14">
    <source>
        <dbReference type="EMBL" id="AZZ06872.1"/>
    </source>
</evidence>
<protein>
    <recommendedName>
        <fullName evidence="12">ATP synthase complex subunit 8</fullName>
    </recommendedName>
</protein>
<dbReference type="EMBL" id="MH157265">
    <property type="protein sequence ID" value="QFR52718.1"/>
    <property type="molecule type" value="Genomic_DNA"/>
</dbReference>
<evidence type="ECO:0000313" key="17">
    <source>
        <dbReference type="EMBL" id="QFR52744.1"/>
    </source>
</evidence>
<feature type="transmembrane region" description="Helical" evidence="13">
    <location>
        <begin position="6"/>
        <end position="24"/>
    </location>
</feature>
<keyword evidence="7 13" id="KW-1133">Transmembrane helix</keyword>
<accession>A0A5P8PAK4</accession>
<dbReference type="EMBL" id="MH157267">
    <property type="protein sequence ID" value="QFR52744.1"/>
    <property type="molecule type" value="Genomic_DNA"/>
</dbReference>
<evidence type="ECO:0000313" key="16">
    <source>
        <dbReference type="EMBL" id="QFR52731.1"/>
    </source>
</evidence>
<keyword evidence="11" id="KW-0066">ATP synthesis</keyword>
<evidence type="ECO:0000256" key="9">
    <source>
        <dbReference type="ARBA" id="ARBA00023128"/>
    </source>
</evidence>
<evidence type="ECO:0000256" key="8">
    <source>
        <dbReference type="ARBA" id="ARBA00023065"/>
    </source>
</evidence>
<name>A0A5P8PAK4_PODSI</name>
<evidence type="ECO:0000256" key="3">
    <source>
        <dbReference type="ARBA" id="ARBA00022448"/>
    </source>
</evidence>
<evidence type="ECO:0000313" key="18">
    <source>
        <dbReference type="EMBL" id="QFR52757.1"/>
    </source>
</evidence>
<evidence type="ECO:0000256" key="7">
    <source>
        <dbReference type="ARBA" id="ARBA00022989"/>
    </source>
</evidence>
<sequence length="53" mass="6405">MPQLNPAPWFLTFVLVWVTLVMFFSKIINTNSHLSTPQYKKSPNNHYWTWPWP</sequence>
<evidence type="ECO:0000256" key="13">
    <source>
        <dbReference type="SAM" id="Phobius"/>
    </source>
</evidence>
<proteinExistence type="inferred from homology"/>
<keyword evidence="4 12" id="KW-0138">CF(0)</keyword>
<dbReference type="PANTHER" id="PTHR39937">
    <property type="entry name" value="ATP SYNTHASE PROTEIN 8"/>
    <property type="match status" value="1"/>
</dbReference>
<dbReference type="InterPro" id="IPR001421">
    <property type="entry name" value="ATP8_metazoa"/>
</dbReference>
<geneLocation type="mitochondrion" evidence="18"/>
<comment type="similarity">
    <text evidence="2 12">Belongs to the ATPase protein 8 family.</text>
</comment>
<keyword evidence="9 12" id="KW-0496">Mitochondrion</keyword>
<evidence type="ECO:0000256" key="6">
    <source>
        <dbReference type="ARBA" id="ARBA00022781"/>
    </source>
</evidence>